<dbReference type="RefSeq" id="WP_215610829.1">
    <property type="nucleotide sequence ID" value="NZ_JADOES010000058.1"/>
</dbReference>
<evidence type="ECO:0000256" key="1">
    <source>
        <dbReference type="PROSITE-ProRule" id="PRU00339"/>
    </source>
</evidence>
<keyword evidence="1" id="KW-0802">TPR repeat</keyword>
<name>A0A947DID1_9CYAN</name>
<dbReference type="Gene3D" id="1.25.40.10">
    <property type="entry name" value="Tetratricopeptide repeat domain"/>
    <property type="match status" value="1"/>
</dbReference>
<dbReference type="Pfam" id="PF13414">
    <property type="entry name" value="TPR_11"/>
    <property type="match status" value="1"/>
</dbReference>
<dbReference type="PROSITE" id="PS50005">
    <property type="entry name" value="TPR"/>
    <property type="match status" value="1"/>
</dbReference>
<dbReference type="Proteomes" id="UP000717364">
    <property type="component" value="Unassembled WGS sequence"/>
</dbReference>
<proteinExistence type="predicted"/>
<dbReference type="AlphaFoldDB" id="A0A947DID1"/>
<evidence type="ECO:0000313" key="3">
    <source>
        <dbReference type="EMBL" id="MBT9317767.1"/>
    </source>
</evidence>
<protein>
    <submittedName>
        <fullName evidence="3">PPC domain-containing protein</fullName>
    </submittedName>
</protein>
<accession>A0A947DID1</accession>
<reference evidence="3" key="2">
    <citation type="journal article" date="2021" name="Mar. Drugs">
        <title>Genome Reduction and Secondary Metabolism of the Marine Sponge-Associated Cyanobacterium Leptothoe.</title>
        <authorList>
            <person name="Konstantinou D."/>
            <person name="Popin R.V."/>
            <person name="Fewer D.P."/>
            <person name="Sivonen K."/>
            <person name="Gkelis S."/>
        </authorList>
    </citation>
    <scope>NUCLEOTIDE SEQUENCE</scope>
    <source>
        <strain evidence="3">TAU-MAC 1115</strain>
    </source>
</reference>
<gene>
    <name evidence="3" type="ORF">IXB50_20300</name>
</gene>
<evidence type="ECO:0000313" key="4">
    <source>
        <dbReference type="Proteomes" id="UP000717364"/>
    </source>
</evidence>
<feature type="domain" description="Peptidase C-terminal archaeal/bacterial" evidence="2">
    <location>
        <begin position="60"/>
        <end position="122"/>
    </location>
</feature>
<dbReference type="SUPFAM" id="SSF48452">
    <property type="entry name" value="TPR-like"/>
    <property type="match status" value="1"/>
</dbReference>
<organism evidence="3 4">
    <name type="scientific">Leptothoe spongobia TAU-MAC 1115</name>
    <dbReference type="NCBI Taxonomy" id="1967444"/>
    <lineage>
        <taxon>Bacteria</taxon>
        <taxon>Bacillati</taxon>
        <taxon>Cyanobacteriota</taxon>
        <taxon>Cyanophyceae</taxon>
        <taxon>Nodosilineales</taxon>
        <taxon>Cymatolegaceae</taxon>
        <taxon>Leptothoe</taxon>
        <taxon>Leptothoe spongobia</taxon>
    </lineage>
</organism>
<sequence>MPSFSIFSLRGCQINDLLRGLSHRSNYMAWGAALALLTYITPAAAQTILEESVEFKPTQDTYTFTSEAGQAVIIEMVSEEFDTFITLLSPSGEILEQNDDYNGTPQATIVMKLPESGEYTVLAGSFYGQLGGNYRISVKPATDFQQVYDRALELMQSEDYSEAAEAYEAAIVLKPNDPNSYLGRADALLRQQALLLNEEFSGPNDLPSEIRADIVENYEKAARLFAAAGEQEFSALILEQAEFVRTGEDPQAPVN</sequence>
<feature type="repeat" description="TPR" evidence="1">
    <location>
        <begin position="144"/>
        <end position="177"/>
    </location>
</feature>
<dbReference type="InterPro" id="IPR011990">
    <property type="entry name" value="TPR-like_helical_dom_sf"/>
</dbReference>
<dbReference type="Pfam" id="PF04151">
    <property type="entry name" value="PPC"/>
    <property type="match status" value="1"/>
</dbReference>
<dbReference type="InterPro" id="IPR007280">
    <property type="entry name" value="Peptidase_C_arc/bac"/>
</dbReference>
<dbReference type="Gene3D" id="2.60.120.380">
    <property type="match status" value="1"/>
</dbReference>
<dbReference type="InterPro" id="IPR019734">
    <property type="entry name" value="TPR_rpt"/>
</dbReference>
<evidence type="ECO:0000259" key="2">
    <source>
        <dbReference type="Pfam" id="PF04151"/>
    </source>
</evidence>
<dbReference type="EMBL" id="JADOES010000058">
    <property type="protein sequence ID" value="MBT9317767.1"/>
    <property type="molecule type" value="Genomic_DNA"/>
</dbReference>
<comment type="caution">
    <text evidence="3">The sequence shown here is derived from an EMBL/GenBank/DDBJ whole genome shotgun (WGS) entry which is preliminary data.</text>
</comment>
<reference evidence="3" key="1">
    <citation type="submission" date="2020-11" db="EMBL/GenBank/DDBJ databases">
        <authorList>
            <person name="Konstantinou D."/>
            <person name="Gkelis S."/>
            <person name="Popin R."/>
            <person name="Fewer D."/>
            <person name="Sivonen K."/>
        </authorList>
    </citation>
    <scope>NUCLEOTIDE SEQUENCE</scope>
    <source>
        <strain evidence="3">TAU-MAC 1115</strain>
    </source>
</reference>
<keyword evidence="4" id="KW-1185">Reference proteome</keyword>